<dbReference type="Proteomes" id="UP001501822">
    <property type="component" value="Unassembled WGS sequence"/>
</dbReference>
<keyword evidence="3" id="KW-1185">Reference proteome</keyword>
<sequence>MAGPRVSARLRRYADDNARIVADGAYTTADGTVVVIGPALEAAMAGTVGHPPDGPIPPPAAGAGHRTRFEVTAEGSLQAARRLHDTGDGTGSDNGDGTGSGAGRIAVLNFASARNPGGGYLGGARAQEEDLCRHALLYPCLLRVPGHYEAHRASRDLLYSDRVIWSPDVPVHRGDDGELLREPYPVSFLTCPAPNTGEVLRRDPAVADRIPEVLRRRARRVLAVAAHHGARRLVLGAWGCGVFRNDPRQVAGAFHAHLAADGEFAGAFEHVVFAVWDRNPDSANRAAFAARFAAETGAGRPA</sequence>
<dbReference type="PIRSF" id="PIRSF014899">
    <property type="entry name" value="UCP014899"/>
    <property type="match status" value="1"/>
</dbReference>
<dbReference type="PANTHER" id="PTHR35596:SF1">
    <property type="entry name" value="MICROBIAL-TYPE PARG CATALYTIC DOMAIN-CONTAINING PROTEIN"/>
    <property type="match status" value="1"/>
</dbReference>
<dbReference type="Gene3D" id="3.40.220.10">
    <property type="entry name" value="Leucine Aminopeptidase, subunit E, domain 1"/>
    <property type="match status" value="1"/>
</dbReference>
<accession>A0ABN0WPS7</accession>
<dbReference type="PANTHER" id="PTHR35596">
    <property type="entry name" value="DUF2263 DOMAIN-CONTAINING PROTEIN"/>
    <property type="match status" value="1"/>
</dbReference>
<reference evidence="2 3" key="1">
    <citation type="journal article" date="2019" name="Int. J. Syst. Evol. Microbiol.">
        <title>The Global Catalogue of Microorganisms (GCM) 10K type strain sequencing project: providing services to taxonomists for standard genome sequencing and annotation.</title>
        <authorList>
            <consortium name="The Broad Institute Genomics Platform"/>
            <consortium name="The Broad Institute Genome Sequencing Center for Infectious Disease"/>
            <person name="Wu L."/>
            <person name="Ma J."/>
        </authorList>
    </citation>
    <scope>NUCLEOTIDE SEQUENCE [LARGE SCALE GENOMIC DNA]</scope>
    <source>
        <strain evidence="2 3">JCM 3146</strain>
    </source>
</reference>
<dbReference type="EMBL" id="BAAABM010000029">
    <property type="protein sequence ID" value="GAA0343657.1"/>
    <property type="molecule type" value="Genomic_DNA"/>
</dbReference>
<dbReference type="InterPro" id="IPR019261">
    <property type="entry name" value="PARG_cat_microbial"/>
</dbReference>
<evidence type="ECO:0000259" key="1">
    <source>
        <dbReference type="Pfam" id="PF10021"/>
    </source>
</evidence>
<evidence type="ECO:0000313" key="3">
    <source>
        <dbReference type="Proteomes" id="UP001501822"/>
    </source>
</evidence>
<dbReference type="InterPro" id="IPR012664">
    <property type="entry name" value="CHP02452"/>
</dbReference>
<organism evidence="2 3">
    <name type="scientific">Actinoallomurus spadix</name>
    <dbReference type="NCBI Taxonomy" id="79912"/>
    <lineage>
        <taxon>Bacteria</taxon>
        <taxon>Bacillati</taxon>
        <taxon>Actinomycetota</taxon>
        <taxon>Actinomycetes</taxon>
        <taxon>Streptosporangiales</taxon>
        <taxon>Thermomonosporaceae</taxon>
        <taxon>Actinoallomurus</taxon>
    </lineage>
</organism>
<dbReference type="Pfam" id="PF10021">
    <property type="entry name" value="PARG_cat_microb"/>
    <property type="match status" value="1"/>
</dbReference>
<feature type="domain" description="Microbial-type PARG catalytic" evidence="1">
    <location>
        <begin position="15"/>
        <end position="173"/>
    </location>
</feature>
<name>A0ABN0WPS7_9ACTN</name>
<comment type="caution">
    <text evidence="2">The sequence shown here is derived from an EMBL/GenBank/DDBJ whole genome shotgun (WGS) entry which is preliminary data.</text>
</comment>
<dbReference type="NCBIfam" id="TIGR02452">
    <property type="entry name" value="TIGR02452 family protein"/>
    <property type="match status" value="1"/>
</dbReference>
<proteinExistence type="predicted"/>
<dbReference type="SUPFAM" id="SSF52949">
    <property type="entry name" value="Macro domain-like"/>
    <property type="match status" value="1"/>
</dbReference>
<dbReference type="InterPro" id="IPR043472">
    <property type="entry name" value="Macro_dom-like"/>
</dbReference>
<evidence type="ECO:0000313" key="2">
    <source>
        <dbReference type="EMBL" id="GAA0343657.1"/>
    </source>
</evidence>
<protein>
    <submittedName>
        <fullName evidence="2">TIGR02452 family protein</fullName>
    </submittedName>
</protein>
<gene>
    <name evidence="2" type="ORF">GCM10010151_36590</name>
</gene>